<dbReference type="Proteomes" id="UP000572635">
    <property type="component" value="Unassembled WGS sequence"/>
</dbReference>
<organism evidence="9 10">
    <name type="scientific">Nocardiopsis composta</name>
    <dbReference type="NCBI Taxonomy" id="157465"/>
    <lineage>
        <taxon>Bacteria</taxon>
        <taxon>Bacillati</taxon>
        <taxon>Actinomycetota</taxon>
        <taxon>Actinomycetes</taxon>
        <taxon>Streptosporangiales</taxon>
        <taxon>Nocardiopsidaceae</taxon>
        <taxon>Nocardiopsis</taxon>
    </lineage>
</organism>
<dbReference type="AlphaFoldDB" id="A0A7W8QJP4"/>
<evidence type="ECO:0000256" key="5">
    <source>
        <dbReference type="ARBA" id="ARBA00048780"/>
    </source>
</evidence>
<dbReference type="EC" id="4.4.1.2" evidence="3"/>
<comment type="catalytic activity">
    <reaction evidence="6">
        <text>L-methionine + H2O = methanethiol + 2-oxobutanoate + NH4(+)</text>
        <dbReference type="Rhea" id="RHEA:23800"/>
        <dbReference type="ChEBI" id="CHEBI:15377"/>
        <dbReference type="ChEBI" id="CHEBI:16007"/>
        <dbReference type="ChEBI" id="CHEBI:16763"/>
        <dbReference type="ChEBI" id="CHEBI:28938"/>
        <dbReference type="ChEBI" id="CHEBI:57844"/>
        <dbReference type="EC" id="4.4.1.11"/>
    </reaction>
    <physiologicalReaction direction="left-to-right" evidence="6">
        <dbReference type="Rhea" id="RHEA:23801"/>
    </physiologicalReaction>
</comment>
<protein>
    <recommendedName>
        <fullName evidence="3">homocysteine desulfhydrase</fullName>
        <ecNumber evidence="3">4.4.1.2</ecNumber>
    </recommendedName>
    <alternativeName>
        <fullName evidence="4">Homocysteine desulfhydrase</fullName>
    </alternativeName>
</protein>
<dbReference type="InterPro" id="IPR015424">
    <property type="entry name" value="PyrdxlP-dep_Trfase"/>
</dbReference>
<evidence type="ECO:0000313" key="10">
    <source>
        <dbReference type="Proteomes" id="UP000572635"/>
    </source>
</evidence>
<evidence type="ECO:0000256" key="3">
    <source>
        <dbReference type="ARBA" id="ARBA00047175"/>
    </source>
</evidence>
<evidence type="ECO:0000256" key="1">
    <source>
        <dbReference type="ARBA" id="ARBA00001933"/>
    </source>
</evidence>
<keyword evidence="10" id="KW-1185">Reference proteome</keyword>
<dbReference type="PANTHER" id="PTHR11808">
    <property type="entry name" value="TRANS-SULFURATION ENZYME FAMILY MEMBER"/>
    <property type="match status" value="1"/>
</dbReference>
<keyword evidence="2 7" id="KW-0663">Pyridoxal phosphate</keyword>
<comment type="catalytic activity">
    <reaction evidence="5">
        <text>L-homocysteine + H2O = 2-oxobutanoate + hydrogen sulfide + NH4(+) + H(+)</text>
        <dbReference type="Rhea" id="RHEA:14501"/>
        <dbReference type="ChEBI" id="CHEBI:15377"/>
        <dbReference type="ChEBI" id="CHEBI:15378"/>
        <dbReference type="ChEBI" id="CHEBI:16763"/>
        <dbReference type="ChEBI" id="CHEBI:28938"/>
        <dbReference type="ChEBI" id="CHEBI:29919"/>
        <dbReference type="ChEBI" id="CHEBI:58199"/>
        <dbReference type="EC" id="4.4.1.2"/>
    </reaction>
    <physiologicalReaction direction="left-to-right" evidence="5">
        <dbReference type="Rhea" id="RHEA:14502"/>
    </physiologicalReaction>
</comment>
<evidence type="ECO:0000256" key="8">
    <source>
        <dbReference type="RuleBase" id="RU362118"/>
    </source>
</evidence>
<dbReference type="PIRSF" id="PIRSF001434">
    <property type="entry name" value="CGS"/>
    <property type="match status" value="1"/>
</dbReference>
<comment type="caution">
    <text evidence="9">The sequence shown here is derived from an EMBL/GenBank/DDBJ whole genome shotgun (WGS) entry which is preliminary data.</text>
</comment>
<sequence length="402" mass="42289">MSLHANRRTSGQEAATRAVHVPVVEPEGSSPAATPLHLNHQFVFDSTEALVGAFDGPDAAFLYARMGNPTVRTLEDALADLEGGEGALAYGSGMGAISTVLTALAGSGDHVIAQSSLYGGTHGLLADLQARWGVEVDRVSGADPEEVRALLRPDTRVLYLETIANPTTRVGDLPALAAAVRGRGVTTVVDNTFATPLLCRPLEHGADVVIHSTSKYLGGHGDALGGAAVFASAELRRRVWDQGTMLGAVASPFNAWQTLRGLRTLELRVRRQCDNARELAERLSRHPAVAAVHHPDLPDHPDREVSARILKAGGAVLSFDLEGGGREAAAAFAEGLRLARLSPSLGEVATLVMPPASTSHHKLSAEELRAAGIGEGLVRMAVGIEDVEDLWKDIEQALGEIG</sequence>
<dbReference type="GO" id="GO:0004123">
    <property type="term" value="F:cystathionine gamma-lyase activity"/>
    <property type="evidence" value="ECO:0007669"/>
    <property type="project" value="TreeGrafter"/>
</dbReference>
<comment type="cofactor">
    <cofactor evidence="1 8">
        <name>pyridoxal 5'-phosphate</name>
        <dbReference type="ChEBI" id="CHEBI:597326"/>
    </cofactor>
</comment>
<dbReference type="InterPro" id="IPR015422">
    <property type="entry name" value="PyrdxlP-dep_Trfase_small"/>
</dbReference>
<dbReference type="GO" id="GO:0047982">
    <property type="term" value="F:homocysteine desulfhydrase activity"/>
    <property type="evidence" value="ECO:0007669"/>
    <property type="project" value="UniProtKB-EC"/>
</dbReference>
<dbReference type="RefSeq" id="WP_184390624.1">
    <property type="nucleotide sequence ID" value="NZ_BAAAJD010000007.1"/>
</dbReference>
<accession>A0A7W8QJP4</accession>
<evidence type="ECO:0000256" key="7">
    <source>
        <dbReference type="PIRSR" id="PIRSR001434-2"/>
    </source>
</evidence>
<dbReference type="GO" id="GO:0019343">
    <property type="term" value="P:cysteine biosynthetic process via cystathionine"/>
    <property type="evidence" value="ECO:0007669"/>
    <property type="project" value="TreeGrafter"/>
</dbReference>
<comment type="similarity">
    <text evidence="8">Belongs to the trans-sulfuration enzymes family.</text>
</comment>
<dbReference type="PANTHER" id="PTHR11808:SF85">
    <property type="entry name" value="CYSTATHIONINE GAMMA-LYASE-RELATED"/>
    <property type="match status" value="1"/>
</dbReference>
<dbReference type="GO" id="GO:0018826">
    <property type="term" value="F:methionine gamma-lyase activity"/>
    <property type="evidence" value="ECO:0007669"/>
    <property type="project" value="UniProtKB-EC"/>
</dbReference>
<dbReference type="CDD" id="cd00614">
    <property type="entry name" value="CGS_like"/>
    <property type="match status" value="1"/>
</dbReference>
<name>A0A7W8QJP4_9ACTN</name>
<reference evidence="9 10" key="1">
    <citation type="submission" date="2020-08" db="EMBL/GenBank/DDBJ databases">
        <title>Sequencing the genomes of 1000 actinobacteria strains.</title>
        <authorList>
            <person name="Klenk H.-P."/>
        </authorList>
    </citation>
    <scope>NUCLEOTIDE SEQUENCE [LARGE SCALE GENOMIC DNA]</scope>
    <source>
        <strain evidence="9 10">DSM 44551</strain>
    </source>
</reference>
<dbReference type="GO" id="GO:0030170">
    <property type="term" value="F:pyridoxal phosphate binding"/>
    <property type="evidence" value="ECO:0007669"/>
    <property type="project" value="InterPro"/>
</dbReference>
<proteinExistence type="inferred from homology"/>
<dbReference type="Gene3D" id="3.40.640.10">
    <property type="entry name" value="Type I PLP-dependent aspartate aminotransferase-like (Major domain)"/>
    <property type="match status" value="1"/>
</dbReference>
<dbReference type="InterPro" id="IPR015421">
    <property type="entry name" value="PyrdxlP-dep_Trfase_major"/>
</dbReference>
<evidence type="ECO:0000256" key="2">
    <source>
        <dbReference type="ARBA" id="ARBA00022898"/>
    </source>
</evidence>
<dbReference type="Pfam" id="PF01053">
    <property type="entry name" value="Cys_Met_Meta_PP"/>
    <property type="match status" value="1"/>
</dbReference>
<dbReference type="InterPro" id="IPR000277">
    <property type="entry name" value="Cys/Met-Metab_PyrdxlP-dep_enz"/>
</dbReference>
<dbReference type="GO" id="GO:0005737">
    <property type="term" value="C:cytoplasm"/>
    <property type="evidence" value="ECO:0007669"/>
    <property type="project" value="TreeGrafter"/>
</dbReference>
<dbReference type="FunFam" id="3.40.640.10:FF:000046">
    <property type="entry name" value="Cystathionine gamma-lyase"/>
    <property type="match status" value="1"/>
</dbReference>
<dbReference type="GO" id="GO:0019346">
    <property type="term" value="P:transsulfuration"/>
    <property type="evidence" value="ECO:0007669"/>
    <property type="project" value="InterPro"/>
</dbReference>
<feature type="modified residue" description="N6-(pyridoxal phosphate)lysine" evidence="7">
    <location>
        <position position="215"/>
    </location>
</feature>
<evidence type="ECO:0000256" key="6">
    <source>
        <dbReference type="ARBA" id="ARBA00052699"/>
    </source>
</evidence>
<evidence type="ECO:0000313" key="9">
    <source>
        <dbReference type="EMBL" id="MBB5431249.1"/>
    </source>
</evidence>
<evidence type="ECO:0000256" key="4">
    <source>
        <dbReference type="ARBA" id="ARBA00047199"/>
    </source>
</evidence>
<dbReference type="EMBL" id="JACHDB010000001">
    <property type="protein sequence ID" value="MBB5431249.1"/>
    <property type="molecule type" value="Genomic_DNA"/>
</dbReference>
<keyword evidence="9" id="KW-0456">Lyase</keyword>
<dbReference type="SUPFAM" id="SSF53383">
    <property type="entry name" value="PLP-dependent transferases"/>
    <property type="match status" value="1"/>
</dbReference>
<gene>
    <name evidence="9" type="ORF">HDA36_001333</name>
</gene>
<dbReference type="Gene3D" id="3.90.1150.10">
    <property type="entry name" value="Aspartate Aminotransferase, domain 1"/>
    <property type="match status" value="1"/>
</dbReference>